<comment type="caution">
    <text evidence="8">The sequence shown here is derived from an EMBL/GenBank/DDBJ whole genome shotgun (WGS) entry which is preliminary data.</text>
</comment>
<reference evidence="8" key="2">
    <citation type="submission" date="2020-09" db="EMBL/GenBank/DDBJ databases">
        <authorList>
            <person name="Sun Q."/>
            <person name="Sedlacek I."/>
        </authorList>
    </citation>
    <scope>NUCLEOTIDE SEQUENCE</scope>
    <source>
        <strain evidence="8">CCM 8606</strain>
    </source>
</reference>
<dbReference type="GO" id="GO:0004519">
    <property type="term" value="F:endonuclease activity"/>
    <property type="evidence" value="ECO:0007669"/>
    <property type="project" value="UniProtKB-KW"/>
</dbReference>
<dbReference type="GO" id="GO:0045892">
    <property type="term" value="P:negative regulation of DNA-templated transcription"/>
    <property type="evidence" value="ECO:0007669"/>
    <property type="project" value="TreeGrafter"/>
</dbReference>
<evidence type="ECO:0000313" key="8">
    <source>
        <dbReference type="EMBL" id="GGI15290.1"/>
    </source>
</evidence>
<dbReference type="EMBL" id="BMDH01000006">
    <property type="protein sequence ID" value="GGI15290.1"/>
    <property type="molecule type" value="Genomic_DNA"/>
</dbReference>
<dbReference type="GO" id="GO:0016787">
    <property type="term" value="F:hydrolase activity"/>
    <property type="evidence" value="ECO:0007669"/>
    <property type="project" value="UniProtKB-KW"/>
</dbReference>
<proteinExistence type="inferred from homology"/>
<dbReference type="InterPro" id="IPR035093">
    <property type="entry name" value="RelE/ParE_toxin_dom_sf"/>
</dbReference>
<evidence type="ECO:0000256" key="1">
    <source>
        <dbReference type="ARBA" id="ARBA00008172"/>
    </source>
</evidence>
<dbReference type="InterPro" id="IPR009614">
    <property type="entry name" value="YoeB_toxin"/>
</dbReference>
<gene>
    <name evidence="8" type="ORF">GCM10007377_15160</name>
</gene>
<name>A0A8J3EXS0_9BIFI</name>
<keyword evidence="2" id="KW-1277">Toxin-antitoxin system</keyword>
<evidence type="ECO:0000256" key="7">
    <source>
        <dbReference type="ARBA" id="ARBA00050056"/>
    </source>
</evidence>
<protein>
    <recommendedName>
        <fullName evidence="7">Endoribonuclease YoeB</fullName>
    </recommendedName>
    <alternativeName>
        <fullName evidence="6">Putative mRNA interferase YoeB</fullName>
    </alternativeName>
</protein>
<dbReference type="SUPFAM" id="SSF143011">
    <property type="entry name" value="RelE-like"/>
    <property type="match status" value="1"/>
</dbReference>
<keyword evidence="5" id="KW-0378">Hydrolase</keyword>
<keyword evidence="9" id="KW-1185">Reference proteome</keyword>
<comment type="similarity">
    <text evidence="1">Belongs to the YoeB family.</text>
</comment>
<reference evidence="8" key="1">
    <citation type="journal article" date="2014" name="Int. J. Syst. Evol. Microbiol.">
        <title>Complete genome sequence of Corynebacterium casei LMG S-19264T (=DSM 44701T), isolated from a smear-ripened cheese.</title>
        <authorList>
            <consortium name="US DOE Joint Genome Institute (JGI-PGF)"/>
            <person name="Walter F."/>
            <person name="Albersmeier A."/>
            <person name="Kalinowski J."/>
            <person name="Ruckert C."/>
        </authorList>
    </citation>
    <scope>NUCLEOTIDE SEQUENCE</scope>
    <source>
        <strain evidence="8">CCM 8606</strain>
    </source>
</reference>
<dbReference type="Pfam" id="PF06769">
    <property type="entry name" value="YoeB_toxin"/>
    <property type="match status" value="1"/>
</dbReference>
<evidence type="ECO:0000256" key="2">
    <source>
        <dbReference type="ARBA" id="ARBA00022649"/>
    </source>
</evidence>
<organism evidence="8 9">
    <name type="scientific">Galliscardovia ingluviei</name>
    <dbReference type="NCBI Taxonomy" id="1769422"/>
    <lineage>
        <taxon>Bacteria</taxon>
        <taxon>Bacillati</taxon>
        <taxon>Actinomycetota</taxon>
        <taxon>Actinomycetes</taxon>
        <taxon>Bifidobacteriales</taxon>
        <taxon>Bifidobacteriaceae</taxon>
        <taxon>Galliscardovia</taxon>
    </lineage>
</organism>
<dbReference type="InterPro" id="IPR007712">
    <property type="entry name" value="RelE/ParE_toxin"/>
</dbReference>
<dbReference type="AlphaFoldDB" id="A0A8J3EXS0"/>
<dbReference type="GO" id="GO:0006401">
    <property type="term" value="P:RNA catabolic process"/>
    <property type="evidence" value="ECO:0007669"/>
    <property type="project" value="InterPro"/>
</dbReference>
<dbReference type="NCBIfam" id="TIGR02116">
    <property type="entry name" value="toxin_Txe_YoeB"/>
    <property type="match status" value="1"/>
</dbReference>
<evidence type="ECO:0000313" key="9">
    <source>
        <dbReference type="Proteomes" id="UP000619536"/>
    </source>
</evidence>
<evidence type="ECO:0000256" key="6">
    <source>
        <dbReference type="ARBA" id="ARBA00030388"/>
    </source>
</evidence>
<evidence type="ECO:0000256" key="3">
    <source>
        <dbReference type="ARBA" id="ARBA00022722"/>
    </source>
</evidence>
<accession>A0A8J3EXS0</accession>
<dbReference type="RefSeq" id="WP_188355686.1">
    <property type="nucleotide sequence ID" value="NZ_BMDH01000006.1"/>
</dbReference>
<keyword evidence="3" id="KW-0540">Nuclease</keyword>
<evidence type="ECO:0000256" key="4">
    <source>
        <dbReference type="ARBA" id="ARBA00022759"/>
    </source>
</evidence>
<dbReference type="PANTHER" id="PTHR38039:SF1">
    <property type="entry name" value="TOXIN YOEB"/>
    <property type="match status" value="1"/>
</dbReference>
<dbReference type="Gene3D" id="3.30.2310.20">
    <property type="entry name" value="RelE-like"/>
    <property type="match status" value="1"/>
</dbReference>
<sequence length="88" mass="10288">MKYELVMTKQAVKDLQKITASGLLPKVRALMDVVGDNPFQTPPSFKKLVGNMQGIYSRRITLQHRFVYEVDEERHVVKIIRLWTHYGE</sequence>
<keyword evidence="4" id="KW-0255">Endonuclease</keyword>
<dbReference type="PANTHER" id="PTHR38039">
    <property type="entry name" value="TOXIN YOEB"/>
    <property type="match status" value="1"/>
</dbReference>
<evidence type="ECO:0000256" key="5">
    <source>
        <dbReference type="ARBA" id="ARBA00022801"/>
    </source>
</evidence>
<dbReference type="Proteomes" id="UP000619536">
    <property type="component" value="Unassembled WGS sequence"/>
</dbReference>
<dbReference type="NCBIfam" id="TIGR02385">
    <property type="entry name" value="RelE_StbE"/>
    <property type="match status" value="1"/>
</dbReference>